<evidence type="ECO:0000313" key="1">
    <source>
        <dbReference type="EMBL" id="PIA99277.1"/>
    </source>
</evidence>
<dbReference type="AlphaFoldDB" id="A0A2G5I3A8"/>
<evidence type="ECO:0000313" key="2">
    <source>
        <dbReference type="EMBL" id="WPB00093.1"/>
    </source>
</evidence>
<organism evidence="1 3">
    <name type="scientific">Cercospora beticola</name>
    <name type="common">Sugarbeet leaf spot fungus</name>
    <dbReference type="NCBI Taxonomy" id="122368"/>
    <lineage>
        <taxon>Eukaryota</taxon>
        <taxon>Fungi</taxon>
        <taxon>Dikarya</taxon>
        <taxon>Ascomycota</taxon>
        <taxon>Pezizomycotina</taxon>
        <taxon>Dothideomycetes</taxon>
        <taxon>Dothideomycetidae</taxon>
        <taxon>Mycosphaerellales</taxon>
        <taxon>Mycosphaerellaceae</taxon>
        <taxon>Cercospora</taxon>
    </lineage>
</organism>
<name>A0A2G5I3A8_CERBT</name>
<proteinExistence type="predicted"/>
<dbReference type="EMBL" id="CP134186">
    <property type="protein sequence ID" value="WPB00093.1"/>
    <property type="molecule type" value="Genomic_DNA"/>
</dbReference>
<dbReference type="Proteomes" id="UP000230605">
    <property type="component" value="Chromosome 3"/>
</dbReference>
<keyword evidence="4" id="KW-1185">Reference proteome</keyword>
<reference evidence="2 4" key="2">
    <citation type="submission" date="2023-09" db="EMBL/GenBank/DDBJ databases">
        <title>Complete-Gapless Cercospora beticola genome.</title>
        <authorList>
            <person name="Wyatt N.A."/>
            <person name="Spanner R.E."/>
            <person name="Bolton M.D."/>
        </authorList>
    </citation>
    <scope>NUCLEOTIDE SEQUENCE [LARGE SCALE GENOMIC DNA]</scope>
    <source>
        <strain evidence="2">Cb09-40</strain>
    </source>
</reference>
<reference evidence="1 3" key="1">
    <citation type="submission" date="2015-10" db="EMBL/GenBank/DDBJ databases">
        <title>The cercosporin biosynthetic gene cluster was horizontally transferred to several fungal lineages and shown to be expanded in Cercospora beticola based on microsynteny with recipient genomes.</title>
        <authorList>
            <person name="De Jonge R."/>
            <person name="Ebert M.K."/>
            <person name="Suttle J.C."/>
            <person name="Jurick Ii W.M."/>
            <person name="Secor G.A."/>
            <person name="Thomma B.P."/>
            <person name="Van De Peer Y."/>
            <person name="Bolton M.D."/>
        </authorList>
    </citation>
    <scope>NUCLEOTIDE SEQUENCE [LARGE SCALE GENOMIC DNA]</scope>
    <source>
        <strain evidence="1 3">09-40</strain>
    </source>
</reference>
<dbReference type="OrthoDB" id="10447748at2759"/>
<evidence type="ECO:0000313" key="4">
    <source>
        <dbReference type="Proteomes" id="UP001302367"/>
    </source>
</evidence>
<evidence type="ECO:0000313" key="3">
    <source>
        <dbReference type="Proteomes" id="UP000230605"/>
    </source>
</evidence>
<dbReference type="EMBL" id="LKMD01000101">
    <property type="protein sequence ID" value="PIA99277.1"/>
    <property type="molecule type" value="Genomic_DNA"/>
</dbReference>
<protein>
    <submittedName>
        <fullName evidence="1">Uncharacterized protein</fullName>
    </submittedName>
</protein>
<sequence>MTEQLVKQVADRDSATPGEEVDALHELWKKYREGIVENIKSVDTQKQILLAIHTLAPGRGYPELDMIYAAYQQRITGEAKTTDSTQIWRDWEEKKNNTGRNVKIAYRPFRRLPPTTPIVTLEVAKAEMNRWAEAGYPKSDRDTALGAKAASCFAQTT</sequence>
<gene>
    <name evidence="1" type="ORF">CB0940_02937</name>
    <name evidence="2" type="ORF">RHO25_004712</name>
</gene>
<accession>A0A2G5I3A8</accession>
<dbReference type="Proteomes" id="UP001302367">
    <property type="component" value="Chromosome 3"/>
</dbReference>